<evidence type="ECO:0000313" key="4">
    <source>
        <dbReference type="Proteomes" id="UP000178577"/>
    </source>
</evidence>
<dbReference type="PANTHER" id="PTHR19353:SF19">
    <property type="entry name" value="DELTA(5) FATTY ACID DESATURASE C-RELATED"/>
    <property type="match status" value="1"/>
</dbReference>
<feature type="domain" description="Fatty acid desaturase" evidence="2">
    <location>
        <begin position="70"/>
        <end position="325"/>
    </location>
</feature>
<organism evidence="3 4">
    <name type="scientific">Candidatus Curtissbacteria bacterium RIFCSPHIGHO2_01_FULL_40_12</name>
    <dbReference type="NCBI Taxonomy" id="1797710"/>
    <lineage>
        <taxon>Bacteria</taxon>
        <taxon>Candidatus Curtissiibacteriota</taxon>
    </lineage>
</organism>
<dbReference type="EMBL" id="MFAY01000017">
    <property type="protein sequence ID" value="OGD89141.1"/>
    <property type="molecule type" value="Genomic_DNA"/>
</dbReference>
<feature type="transmembrane region" description="Helical" evidence="1">
    <location>
        <begin position="204"/>
        <end position="222"/>
    </location>
</feature>
<keyword evidence="1" id="KW-1133">Transmembrane helix</keyword>
<proteinExistence type="predicted"/>
<dbReference type="CDD" id="cd03506">
    <property type="entry name" value="Delta6-FADS-like"/>
    <property type="match status" value="1"/>
</dbReference>
<feature type="transmembrane region" description="Helical" evidence="1">
    <location>
        <begin position="44"/>
        <end position="64"/>
    </location>
</feature>
<dbReference type="GO" id="GO:0016717">
    <property type="term" value="F:oxidoreductase activity, acting on paired donors, with oxidation of a pair of donors resulting in the reduction of molecular oxygen to two molecules of water"/>
    <property type="evidence" value="ECO:0007669"/>
    <property type="project" value="TreeGrafter"/>
</dbReference>
<evidence type="ECO:0000259" key="2">
    <source>
        <dbReference type="Pfam" id="PF00487"/>
    </source>
</evidence>
<evidence type="ECO:0000256" key="1">
    <source>
        <dbReference type="SAM" id="Phobius"/>
    </source>
</evidence>
<dbReference type="GO" id="GO:0016020">
    <property type="term" value="C:membrane"/>
    <property type="evidence" value="ECO:0007669"/>
    <property type="project" value="TreeGrafter"/>
</dbReference>
<reference evidence="3 4" key="1">
    <citation type="journal article" date="2016" name="Nat. Commun.">
        <title>Thousands of microbial genomes shed light on interconnected biogeochemical processes in an aquifer system.</title>
        <authorList>
            <person name="Anantharaman K."/>
            <person name="Brown C.T."/>
            <person name="Hug L.A."/>
            <person name="Sharon I."/>
            <person name="Castelle C.J."/>
            <person name="Probst A.J."/>
            <person name="Thomas B.C."/>
            <person name="Singh A."/>
            <person name="Wilkins M.J."/>
            <person name="Karaoz U."/>
            <person name="Brodie E.L."/>
            <person name="Williams K.H."/>
            <person name="Hubbard S.S."/>
            <person name="Banfield J.F."/>
        </authorList>
    </citation>
    <scope>NUCLEOTIDE SEQUENCE [LARGE SCALE GENOMIC DNA]</scope>
</reference>
<dbReference type="GO" id="GO:0008610">
    <property type="term" value="P:lipid biosynthetic process"/>
    <property type="evidence" value="ECO:0007669"/>
    <property type="project" value="UniProtKB-ARBA"/>
</dbReference>
<name>A0A1F5GB91_9BACT</name>
<keyword evidence="1" id="KW-0812">Transmembrane</keyword>
<dbReference type="AlphaFoldDB" id="A0A1F5GB91"/>
<dbReference type="PANTHER" id="PTHR19353">
    <property type="entry name" value="FATTY ACID DESATURASE 2"/>
    <property type="match status" value="1"/>
</dbReference>
<protein>
    <recommendedName>
        <fullName evidence="2">Fatty acid desaturase domain-containing protein</fullName>
    </recommendedName>
</protein>
<evidence type="ECO:0000313" key="3">
    <source>
        <dbReference type="EMBL" id="OGD89141.1"/>
    </source>
</evidence>
<feature type="transmembrane region" description="Helical" evidence="1">
    <location>
        <begin position="228"/>
        <end position="248"/>
    </location>
</feature>
<comment type="caution">
    <text evidence="3">The sequence shown here is derived from an EMBL/GenBank/DDBJ whole genome shotgun (WGS) entry which is preliminary data.</text>
</comment>
<dbReference type="InterPro" id="IPR005804">
    <property type="entry name" value="FA_desaturase_dom"/>
</dbReference>
<accession>A0A1F5GB91</accession>
<feature type="transmembrane region" description="Helical" evidence="1">
    <location>
        <begin position="70"/>
        <end position="90"/>
    </location>
</feature>
<dbReference type="Proteomes" id="UP000178577">
    <property type="component" value="Unassembled WGS sequence"/>
</dbReference>
<sequence>MPRNLNLRAESATSKIPLIVGAKAYAKLRREVTAAGILDRDYKYYAIMAVFAFGGFIASVYLIYITSSLFLLFILGLVFTFFAIQIGGFFHDAGHRAIFKPAKTNDIVGHIASFFLVDSIDRWMKIHNMHHANTNEEDRDPDLDVPLHSFTQSRFMQEKGLAGVFKRYQVFTYYPLRCLIIITRRTSSFIYLAKGLNFKNSWKLISFAIGFTIWYILPFIYFDTLKTIVVLASINIPLGFYLSSVFAPNHKGMPEIKKGMKLSFLEQSIITSRNLKGGFLTELFFIGLNLQIEHHLFTNCPRNKLKLITPYAKKLCHEMGLEYTDVGIIETNKIILDELRKVALAAG</sequence>
<gene>
    <name evidence="3" type="ORF">A2693_02890</name>
</gene>
<dbReference type="Pfam" id="PF00487">
    <property type="entry name" value="FA_desaturase"/>
    <property type="match status" value="1"/>
</dbReference>
<keyword evidence="1" id="KW-0472">Membrane</keyword>
<dbReference type="InterPro" id="IPR012171">
    <property type="entry name" value="Fatty_acid_desaturase"/>
</dbReference>